<comment type="caution">
    <text evidence="1">The sequence shown here is derived from an EMBL/GenBank/DDBJ whole genome shotgun (WGS) entry which is preliminary data.</text>
</comment>
<gene>
    <name evidence="1" type="ORF">APZ42_003350</name>
</gene>
<accession>A0A162C2U2</accession>
<dbReference type="EMBL" id="LRGB01010418">
    <property type="protein sequence ID" value="KZS00361.1"/>
    <property type="molecule type" value="Genomic_DNA"/>
</dbReference>
<reference evidence="1 2" key="1">
    <citation type="submission" date="2016-03" db="EMBL/GenBank/DDBJ databases">
        <title>EvidentialGene: Evidence-directed Construction of Genes on Genomes.</title>
        <authorList>
            <person name="Gilbert D.G."/>
            <person name="Choi J.-H."/>
            <person name="Mockaitis K."/>
            <person name="Colbourne J."/>
            <person name="Pfrender M."/>
        </authorList>
    </citation>
    <scope>NUCLEOTIDE SEQUENCE [LARGE SCALE GENOMIC DNA]</scope>
    <source>
        <strain evidence="1 2">Xinb3</strain>
        <tissue evidence="1">Complete organism</tissue>
    </source>
</reference>
<evidence type="ECO:0000313" key="1">
    <source>
        <dbReference type="EMBL" id="KZS00361.1"/>
    </source>
</evidence>
<dbReference type="Proteomes" id="UP000076858">
    <property type="component" value="Unassembled WGS sequence"/>
</dbReference>
<sequence length="90" mass="10283">LRAAFCAGPPCRERLPRRRTNGEKARSNVSQSSHSQVTFRPVWKSCILSSRALSNKKKYPVQFSYFHQLSSSKFSLHLRPSRLGTFCVLV</sequence>
<dbReference type="AlphaFoldDB" id="A0A162C2U2"/>
<proteinExistence type="predicted"/>
<name>A0A162C2U2_9CRUS</name>
<feature type="non-terminal residue" evidence="1">
    <location>
        <position position="1"/>
    </location>
</feature>
<organism evidence="1 2">
    <name type="scientific">Daphnia magna</name>
    <dbReference type="NCBI Taxonomy" id="35525"/>
    <lineage>
        <taxon>Eukaryota</taxon>
        <taxon>Metazoa</taxon>
        <taxon>Ecdysozoa</taxon>
        <taxon>Arthropoda</taxon>
        <taxon>Crustacea</taxon>
        <taxon>Branchiopoda</taxon>
        <taxon>Diplostraca</taxon>
        <taxon>Cladocera</taxon>
        <taxon>Anomopoda</taxon>
        <taxon>Daphniidae</taxon>
        <taxon>Daphnia</taxon>
    </lineage>
</organism>
<keyword evidence="2" id="KW-1185">Reference proteome</keyword>
<evidence type="ECO:0000313" key="2">
    <source>
        <dbReference type="Proteomes" id="UP000076858"/>
    </source>
</evidence>
<protein>
    <submittedName>
        <fullName evidence="1">Uncharacterized protein</fullName>
    </submittedName>
</protein>